<dbReference type="RefSeq" id="WP_311424532.1">
    <property type="nucleotide sequence ID" value="NZ_JAVREH010000037.1"/>
</dbReference>
<dbReference type="GO" id="GO:0016787">
    <property type="term" value="F:hydrolase activity"/>
    <property type="evidence" value="ECO:0007669"/>
    <property type="project" value="UniProtKB-KW"/>
</dbReference>
<evidence type="ECO:0000259" key="2">
    <source>
        <dbReference type="Pfam" id="PF00561"/>
    </source>
</evidence>
<feature type="domain" description="AB hydrolase-1" evidence="2">
    <location>
        <begin position="36"/>
        <end position="291"/>
    </location>
</feature>
<keyword evidence="1 3" id="KW-0378">Hydrolase</keyword>
<comment type="caution">
    <text evidence="3">The sequence shown here is derived from an EMBL/GenBank/DDBJ whole genome shotgun (WGS) entry which is preliminary data.</text>
</comment>
<dbReference type="EMBL" id="JAVREH010000037">
    <property type="protein sequence ID" value="MDT0263385.1"/>
    <property type="molecule type" value="Genomic_DNA"/>
</dbReference>
<dbReference type="PRINTS" id="PR00412">
    <property type="entry name" value="EPOXHYDRLASE"/>
</dbReference>
<sequence>MSSPDDSVVLVNGPWTHRTIRANGIALHVVEAGEGPLVLLLHGMPTFWWTWNRQLTDLADAGYRAVAVDLRGYGASDKTPRGYDATTMASDIAQLVTALGARDAVIVGTDVGGLLAWTIAAHHPQVVRRIAVLGAAHPLRLRSAILSAHGAQRHASSYALTTFQVPRYGERLLSRDGVFIRQLFDSWSGPRWRGTPNYVSAVRRYAEAIRIHPTAHCSLEFFRWAVRSLPRPDGRAYAASMRQPITRPVLQLHGDFDGCVLPATAQGSSRHVSADYEWQLLIGVGHFPQHEVPERVSDELIRWAKLG</sequence>
<evidence type="ECO:0000313" key="4">
    <source>
        <dbReference type="Proteomes" id="UP001183176"/>
    </source>
</evidence>
<dbReference type="Gene3D" id="3.40.50.1820">
    <property type="entry name" value="alpha/beta hydrolase"/>
    <property type="match status" value="1"/>
</dbReference>
<gene>
    <name evidence="3" type="ORF">RM423_18540</name>
</gene>
<protein>
    <submittedName>
        <fullName evidence="3">Alpha/beta hydrolase</fullName>
    </submittedName>
</protein>
<dbReference type="SUPFAM" id="SSF53474">
    <property type="entry name" value="alpha/beta-Hydrolases"/>
    <property type="match status" value="1"/>
</dbReference>
<dbReference type="PANTHER" id="PTHR43329">
    <property type="entry name" value="EPOXIDE HYDROLASE"/>
    <property type="match status" value="1"/>
</dbReference>
<reference evidence="4" key="1">
    <citation type="submission" date="2023-07" db="EMBL/GenBank/DDBJ databases">
        <title>30 novel species of actinomycetes from the DSMZ collection.</title>
        <authorList>
            <person name="Nouioui I."/>
        </authorList>
    </citation>
    <scope>NUCLEOTIDE SEQUENCE [LARGE SCALE GENOMIC DNA]</scope>
    <source>
        <strain evidence="4">DSM 44399</strain>
    </source>
</reference>
<dbReference type="InterPro" id="IPR000639">
    <property type="entry name" value="Epox_hydrolase-like"/>
</dbReference>
<dbReference type="Proteomes" id="UP001183176">
    <property type="component" value="Unassembled WGS sequence"/>
</dbReference>
<accession>A0ABU2JEH9</accession>
<keyword evidence="4" id="KW-1185">Reference proteome</keyword>
<dbReference type="Pfam" id="PF00561">
    <property type="entry name" value="Abhydrolase_1"/>
    <property type="match status" value="1"/>
</dbReference>
<proteinExistence type="predicted"/>
<organism evidence="3 4">
    <name type="scientific">Jatrophihabitans lederbergiae</name>
    <dbReference type="NCBI Taxonomy" id="3075547"/>
    <lineage>
        <taxon>Bacteria</taxon>
        <taxon>Bacillati</taxon>
        <taxon>Actinomycetota</taxon>
        <taxon>Actinomycetes</taxon>
        <taxon>Jatrophihabitantales</taxon>
        <taxon>Jatrophihabitantaceae</taxon>
        <taxon>Jatrophihabitans</taxon>
    </lineage>
</organism>
<evidence type="ECO:0000256" key="1">
    <source>
        <dbReference type="ARBA" id="ARBA00022801"/>
    </source>
</evidence>
<dbReference type="InterPro" id="IPR000073">
    <property type="entry name" value="AB_hydrolase_1"/>
</dbReference>
<dbReference type="InterPro" id="IPR029058">
    <property type="entry name" value="AB_hydrolase_fold"/>
</dbReference>
<dbReference type="PRINTS" id="PR00111">
    <property type="entry name" value="ABHYDROLASE"/>
</dbReference>
<name>A0ABU2JEH9_9ACTN</name>
<evidence type="ECO:0000313" key="3">
    <source>
        <dbReference type="EMBL" id="MDT0263385.1"/>
    </source>
</evidence>